<dbReference type="InterPro" id="IPR028098">
    <property type="entry name" value="Glyco_trans_4-like_N"/>
</dbReference>
<sequence length="368" mass="42657">MLSIGIDGNEANVKEQVGVSTYSQNLLSQFHKRVNKNLQFIIYLRNRPLKTMPIENKYFRYEIVKGKFLWSQIFLPVKLLIGKKNNIFFSPAHYIPRIITAPTVVTIHDLSYYYYPEDFLKKDLFKLRNWTKYSVHKAKKIIAVSENTKKDIIKIFGIPEEKIRVIYNGYGKKSDNNPINKRLIERLKKNPYILYVGTLQPRKNIQTLIEAFAEFTKKNKNYRLVIAGKKGWLYKEIFEKVKSFGITKKIVFTDYVSDSTLKGLYKNAVCLVHPSYYEGFGIPLLEAMSENCPVISSNTSSLPEIGGNAALYFDPQDKNQLVKQINNLINHEDLRNTLITNGKQRIKLFSWKKCAQQTLDVIKTAAFT</sequence>
<dbReference type="PANTHER" id="PTHR46401:SF2">
    <property type="entry name" value="GLYCOSYLTRANSFERASE WBBK-RELATED"/>
    <property type="match status" value="1"/>
</dbReference>
<gene>
    <name evidence="4" type="ORF">A3F29_00825</name>
</gene>
<dbReference type="FunFam" id="3.40.50.2000:FF:000119">
    <property type="entry name" value="Glycosyl transferase group 1"/>
    <property type="match status" value="1"/>
</dbReference>
<evidence type="ECO:0000259" key="3">
    <source>
        <dbReference type="Pfam" id="PF13439"/>
    </source>
</evidence>
<dbReference type="CDD" id="cd03809">
    <property type="entry name" value="GT4_MtfB-like"/>
    <property type="match status" value="1"/>
</dbReference>
<dbReference type="PANTHER" id="PTHR46401">
    <property type="entry name" value="GLYCOSYLTRANSFERASE WBBK-RELATED"/>
    <property type="match status" value="1"/>
</dbReference>
<evidence type="ECO:0000313" key="4">
    <source>
        <dbReference type="EMBL" id="OGK30187.1"/>
    </source>
</evidence>
<dbReference type="Pfam" id="PF13439">
    <property type="entry name" value="Glyco_transf_4"/>
    <property type="match status" value="1"/>
</dbReference>
<evidence type="ECO:0000313" key="5">
    <source>
        <dbReference type="Proteomes" id="UP000177199"/>
    </source>
</evidence>
<feature type="domain" description="Glycosyl transferase family 1" evidence="2">
    <location>
        <begin position="187"/>
        <end position="345"/>
    </location>
</feature>
<dbReference type="Gene3D" id="3.40.50.2000">
    <property type="entry name" value="Glycogen Phosphorylase B"/>
    <property type="match status" value="2"/>
</dbReference>
<evidence type="ECO:0000256" key="1">
    <source>
        <dbReference type="ARBA" id="ARBA00022679"/>
    </source>
</evidence>
<dbReference type="InterPro" id="IPR001296">
    <property type="entry name" value="Glyco_trans_1"/>
</dbReference>
<proteinExistence type="predicted"/>
<accession>A0A1F7HG18</accession>
<dbReference type="AlphaFoldDB" id="A0A1F7HG18"/>
<dbReference type="EMBL" id="MFZV01000050">
    <property type="protein sequence ID" value="OGK30187.1"/>
    <property type="molecule type" value="Genomic_DNA"/>
</dbReference>
<organism evidence="4 5">
    <name type="scientific">Candidatus Roizmanbacteria bacterium RIFCSPHIGHO2_12_FULL_33_9</name>
    <dbReference type="NCBI Taxonomy" id="1802045"/>
    <lineage>
        <taxon>Bacteria</taxon>
        <taxon>Candidatus Roizmaniibacteriota</taxon>
    </lineage>
</organism>
<dbReference type="Pfam" id="PF00534">
    <property type="entry name" value="Glycos_transf_1"/>
    <property type="match status" value="1"/>
</dbReference>
<evidence type="ECO:0000259" key="2">
    <source>
        <dbReference type="Pfam" id="PF00534"/>
    </source>
</evidence>
<feature type="domain" description="Glycosyltransferase subfamily 4-like N-terminal" evidence="3">
    <location>
        <begin position="100"/>
        <end position="169"/>
    </location>
</feature>
<protein>
    <recommendedName>
        <fullName evidence="6">Glycosyl transferase family 1 domain-containing protein</fullName>
    </recommendedName>
</protein>
<dbReference type="GO" id="GO:0016757">
    <property type="term" value="F:glycosyltransferase activity"/>
    <property type="evidence" value="ECO:0007669"/>
    <property type="project" value="InterPro"/>
</dbReference>
<keyword evidence="1" id="KW-0808">Transferase</keyword>
<comment type="caution">
    <text evidence="4">The sequence shown here is derived from an EMBL/GenBank/DDBJ whole genome shotgun (WGS) entry which is preliminary data.</text>
</comment>
<evidence type="ECO:0008006" key="6">
    <source>
        <dbReference type="Google" id="ProtNLM"/>
    </source>
</evidence>
<dbReference type="SUPFAM" id="SSF53756">
    <property type="entry name" value="UDP-Glycosyltransferase/glycogen phosphorylase"/>
    <property type="match status" value="1"/>
</dbReference>
<dbReference type="Proteomes" id="UP000177199">
    <property type="component" value="Unassembled WGS sequence"/>
</dbReference>
<name>A0A1F7HG18_9BACT</name>
<reference evidence="4 5" key="1">
    <citation type="journal article" date="2016" name="Nat. Commun.">
        <title>Thousands of microbial genomes shed light on interconnected biogeochemical processes in an aquifer system.</title>
        <authorList>
            <person name="Anantharaman K."/>
            <person name="Brown C.T."/>
            <person name="Hug L.A."/>
            <person name="Sharon I."/>
            <person name="Castelle C.J."/>
            <person name="Probst A.J."/>
            <person name="Thomas B.C."/>
            <person name="Singh A."/>
            <person name="Wilkins M.J."/>
            <person name="Karaoz U."/>
            <person name="Brodie E.L."/>
            <person name="Williams K.H."/>
            <person name="Hubbard S.S."/>
            <person name="Banfield J.F."/>
        </authorList>
    </citation>
    <scope>NUCLEOTIDE SEQUENCE [LARGE SCALE GENOMIC DNA]</scope>
</reference>